<dbReference type="Proteomes" id="UP000185841">
    <property type="component" value="Unassembled WGS sequence"/>
</dbReference>
<feature type="transmembrane region" description="Helical" evidence="1">
    <location>
        <begin position="45"/>
        <end position="63"/>
    </location>
</feature>
<accession>A0A1N6Q6J3</accession>
<evidence type="ECO:0000313" key="2">
    <source>
        <dbReference type="EMBL" id="SIQ12254.1"/>
    </source>
</evidence>
<proteinExistence type="predicted"/>
<keyword evidence="1" id="KW-1133">Transmembrane helix</keyword>
<feature type="transmembrane region" description="Helical" evidence="1">
    <location>
        <begin position="168"/>
        <end position="185"/>
    </location>
</feature>
<feature type="transmembrane region" description="Helical" evidence="1">
    <location>
        <begin position="100"/>
        <end position="117"/>
    </location>
</feature>
<gene>
    <name evidence="2" type="ORF">SAMN05878282_102259</name>
</gene>
<protein>
    <submittedName>
        <fullName evidence="2">Uncharacterized protein</fullName>
    </submittedName>
</protein>
<sequence>MPPRHPLAKIALILLLKLAILALIAPVLVISNILAMSPFIRLGFYWPPFLHACAALIGCCALLTWRRRDWGPLAMGFATIATAGVMYLHSPAMPGRGAEWVLTALSMPAAINFLYRNRITEPMLIFSALIVLAFAFTDILYPAVLLLWASFSAGYPLGMKDVWTTLRSVEMLLGVAPTALIYWLGKHGYAPWLNWLQGLLQRRSA</sequence>
<keyword evidence="1" id="KW-0472">Membrane</keyword>
<keyword evidence="1" id="KW-0812">Transmembrane</keyword>
<dbReference type="RefSeq" id="WP_076425061.1">
    <property type="nucleotide sequence ID" value="NZ_FTMP01000002.1"/>
</dbReference>
<organism evidence="2 3">
    <name type="scientific">Aquipseudomonas alcaligenes</name>
    <name type="common">Pseudomonas alcaligenes</name>
    <dbReference type="NCBI Taxonomy" id="43263"/>
    <lineage>
        <taxon>Bacteria</taxon>
        <taxon>Pseudomonadati</taxon>
        <taxon>Pseudomonadota</taxon>
        <taxon>Gammaproteobacteria</taxon>
        <taxon>Pseudomonadales</taxon>
        <taxon>Pseudomonadaceae</taxon>
        <taxon>Aquipseudomonas</taxon>
    </lineage>
</organism>
<feature type="transmembrane region" description="Helical" evidence="1">
    <location>
        <begin position="12"/>
        <end position="33"/>
    </location>
</feature>
<evidence type="ECO:0000256" key="1">
    <source>
        <dbReference type="SAM" id="Phobius"/>
    </source>
</evidence>
<dbReference type="AlphaFoldDB" id="A0A1N6Q6J3"/>
<reference evidence="2 3" key="1">
    <citation type="submission" date="2017-01" db="EMBL/GenBank/DDBJ databases">
        <authorList>
            <person name="Mah S.A."/>
            <person name="Swanson W.J."/>
            <person name="Moy G.W."/>
            <person name="Vacquier V.D."/>
        </authorList>
    </citation>
    <scope>NUCLEOTIDE SEQUENCE [LARGE SCALE GENOMIC DNA]</scope>
    <source>
        <strain evidence="2 3">RU36E</strain>
    </source>
</reference>
<evidence type="ECO:0000313" key="3">
    <source>
        <dbReference type="Proteomes" id="UP000185841"/>
    </source>
</evidence>
<feature type="transmembrane region" description="Helical" evidence="1">
    <location>
        <begin position="70"/>
        <end position="88"/>
    </location>
</feature>
<feature type="transmembrane region" description="Helical" evidence="1">
    <location>
        <begin position="124"/>
        <end position="148"/>
    </location>
</feature>
<dbReference type="EMBL" id="FTMP01000002">
    <property type="protein sequence ID" value="SIQ12254.1"/>
    <property type="molecule type" value="Genomic_DNA"/>
</dbReference>
<name>A0A1N6Q6J3_AQUAC</name>